<dbReference type="EMBL" id="JBHSXN010000001">
    <property type="protein sequence ID" value="MFC6951406.1"/>
    <property type="molecule type" value="Genomic_DNA"/>
</dbReference>
<evidence type="ECO:0000313" key="1">
    <source>
        <dbReference type="EMBL" id="MFC6951406.1"/>
    </source>
</evidence>
<dbReference type="RefSeq" id="WP_336348441.1">
    <property type="nucleotide sequence ID" value="NZ_JAZAQL010000001.1"/>
</dbReference>
<dbReference type="InterPro" id="IPR045396">
    <property type="entry name" value="DUF6517"/>
</dbReference>
<dbReference type="Proteomes" id="UP001596395">
    <property type="component" value="Unassembled WGS sequence"/>
</dbReference>
<organism evidence="1 2">
    <name type="scientific">Halorubellus litoreus</name>
    <dbReference type="NCBI Taxonomy" id="755308"/>
    <lineage>
        <taxon>Archaea</taxon>
        <taxon>Methanobacteriati</taxon>
        <taxon>Methanobacteriota</taxon>
        <taxon>Stenosarchaea group</taxon>
        <taxon>Halobacteria</taxon>
        <taxon>Halobacteriales</taxon>
        <taxon>Halorubellaceae</taxon>
        <taxon>Halorubellus</taxon>
    </lineage>
</organism>
<keyword evidence="2" id="KW-1185">Reference proteome</keyword>
<gene>
    <name evidence="1" type="ORF">ACFQGB_00900</name>
</gene>
<name>A0ABD5VEV6_9EURY</name>
<dbReference type="AlphaFoldDB" id="A0ABD5VEV6"/>
<dbReference type="Pfam" id="PF20127">
    <property type="entry name" value="DUF6517"/>
    <property type="match status" value="1"/>
</dbReference>
<protein>
    <submittedName>
        <fullName evidence="1">Uncharacterized protein</fullName>
    </submittedName>
</protein>
<accession>A0ABD5VEV6</accession>
<sequence length="187" mass="20574">MPEKPTLSLPGNWREVNDEESVVFSLPTMRVRGHTVVHEDADLRDAVREATDGAVDQPVRFAFATHLAFEPPLPPGAGVASVFPTVREAAEREFAADLRERGFETVSRGRRDRTRTDEGVRVALRQYDAAVPVNGARVDCEGWLGVWHDAGDVSLAGGAYVTRPVGGVDVEPGRYRRELLEAIRTVE</sequence>
<reference evidence="1 2" key="1">
    <citation type="journal article" date="2019" name="Int. J. Syst. Evol. Microbiol.">
        <title>The Global Catalogue of Microorganisms (GCM) 10K type strain sequencing project: providing services to taxonomists for standard genome sequencing and annotation.</title>
        <authorList>
            <consortium name="The Broad Institute Genomics Platform"/>
            <consortium name="The Broad Institute Genome Sequencing Center for Infectious Disease"/>
            <person name="Wu L."/>
            <person name="Ma J."/>
        </authorList>
    </citation>
    <scope>NUCLEOTIDE SEQUENCE [LARGE SCALE GENOMIC DNA]</scope>
    <source>
        <strain evidence="1 2">GX26</strain>
    </source>
</reference>
<proteinExistence type="predicted"/>
<comment type="caution">
    <text evidence="1">The sequence shown here is derived from an EMBL/GenBank/DDBJ whole genome shotgun (WGS) entry which is preliminary data.</text>
</comment>
<evidence type="ECO:0000313" key="2">
    <source>
        <dbReference type="Proteomes" id="UP001596395"/>
    </source>
</evidence>